<dbReference type="Pfam" id="PF17916">
    <property type="entry name" value="LID"/>
    <property type="match status" value="1"/>
</dbReference>
<comment type="caution">
    <text evidence="5">The sequence shown here is derived from an EMBL/GenBank/DDBJ whole genome shotgun (WGS) entry which is preliminary data.</text>
</comment>
<evidence type="ECO:0000313" key="6">
    <source>
        <dbReference type="Proteomes" id="UP001166093"/>
    </source>
</evidence>
<dbReference type="Proteomes" id="UP001166093">
    <property type="component" value="Unassembled WGS sequence"/>
</dbReference>
<dbReference type="Pfam" id="PF01803">
    <property type="entry name" value="LIM_bind"/>
    <property type="match status" value="1"/>
</dbReference>
<evidence type="ECO:0000256" key="3">
    <source>
        <dbReference type="SAM" id="MobiDB-lite"/>
    </source>
</evidence>
<sequence length="427" mass="49051">MSSTPHDPFYSSPFGPFYRRHTPYMVQPEYRIYEMNKRLQSRTEESDNLWWDAFATEFFEDDATLTLSFCLEDGPKRYTIGRTLIPRYFSTVFEGGVTDLYYILKHSKESFHNSSITVDCDQCTMVTQHGKPMFTKVCTEGRLILEFTFDDLMRIKAWHFTIRQYRELVPRSILAMHAQDPQVLEQLSKNITRMGLTNFTLNYLRLCVILEPMQELMSRHKTYNLGPRDCLKTCLFQKWQRMVAPPAFQLSSFLSPRVTGEIRSFAVHTHIVHKINAVPRIEHSQAGHPQNFKTEIFTTNHKKEPSRQTTTKRRKRKNSASSASNSSLGNNNSNSKKKSPVSNFSLSSQVPDVMVVGEPTLMGGEFGDEDERLITRLENTQYDAANGIDDEEDFNNSPALGNNIPWNSKPSNSQDSKPENTAAQPSQ</sequence>
<feature type="region of interest" description="Disordered" evidence="3">
    <location>
        <begin position="385"/>
        <end position="427"/>
    </location>
</feature>
<feature type="compositionally biased region" description="Polar residues" evidence="3">
    <location>
        <begin position="395"/>
        <end position="427"/>
    </location>
</feature>
<gene>
    <name evidence="5" type="primary">Ldb2</name>
    <name evidence="5" type="ORF">GTO93_0017910</name>
</gene>
<dbReference type="Gene3D" id="2.10.110.10">
    <property type="entry name" value="Cysteine Rich Protein"/>
    <property type="match status" value="1"/>
</dbReference>
<reference evidence="5" key="1">
    <citation type="journal article" date="2021" name="Cell">
        <title>Tracing the genetic footprints of vertebrate landing in non-teleost ray-finned fishes.</title>
        <authorList>
            <person name="Bi X."/>
            <person name="Wang K."/>
            <person name="Yang L."/>
            <person name="Pan H."/>
            <person name="Jiang H."/>
            <person name="Wei Q."/>
            <person name="Fang M."/>
            <person name="Yu H."/>
            <person name="Zhu C."/>
            <person name="Cai Y."/>
            <person name="He Y."/>
            <person name="Gan X."/>
            <person name="Zeng H."/>
            <person name="Yu D."/>
            <person name="Zhu Y."/>
            <person name="Jiang H."/>
            <person name="Qiu Q."/>
            <person name="Yang H."/>
            <person name="Zhang Y.E."/>
            <person name="Wang W."/>
            <person name="Zhu M."/>
            <person name="He S."/>
            <person name="Zhang G."/>
        </authorList>
    </citation>
    <scope>NUCLEOTIDE SEQUENCE</scope>
    <source>
        <strain evidence="5">Pddl_001</strain>
    </source>
</reference>
<organism evidence="5 6">
    <name type="scientific">Polyodon spathula</name>
    <name type="common">North American paddlefish</name>
    <name type="synonym">Squalus spathula</name>
    <dbReference type="NCBI Taxonomy" id="7913"/>
    <lineage>
        <taxon>Eukaryota</taxon>
        <taxon>Metazoa</taxon>
        <taxon>Chordata</taxon>
        <taxon>Craniata</taxon>
        <taxon>Vertebrata</taxon>
        <taxon>Euteleostomi</taxon>
        <taxon>Actinopterygii</taxon>
        <taxon>Chondrostei</taxon>
        <taxon>Acipenseriformes</taxon>
        <taxon>Polyodontidae</taxon>
        <taxon>Polyodon</taxon>
    </lineage>
</organism>
<proteinExistence type="inferred from homology"/>
<evidence type="ECO:0000313" key="5">
    <source>
        <dbReference type="EMBL" id="MBN3288218.1"/>
    </source>
</evidence>
<comment type="similarity">
    <text evidence="1 2">Belongs to the LDB family.</text>
</comment>
<dbReference type="InterPro" id="IPR029005">
    <property type="entry name" value="LIM-bd/SEUSS"/>
</dbReference>
<dbReference type="InterPro" id="IPR041363">
    <property type="entry name" value="LID"/>
</dbReference>
<keyword evidence="6" id="KW-1185">Reference proteome</keyword>
<name>A0ABS2YP36_POLSP</name>
<dbReference type="EMBL" id="JAAWVQ010173632">
    <property type="protein sequence ID" value="MBN3288218.1"/>
    <property type="molecule type" value="Genomic_DNA"/>
</dbReference>
<evidence type="ECO:0000259" key="4">
    <source>
        <dbReference type="PROSITE" id="PS51957"/>
    </source>
</evidence>
<accession>A0ABS2YP36</accession>
<feature type="non-terminal residue" evidence="5">
    <location>
        <position position="427"/>
    </location>
</feature>
<evidence type="ECO:0000256" key="1">
    <source>
        <dbReference type="ARBA" id="ARBA00006928"/>
    </source>
</evidence>
<feature type="non-terminal residue" evidence="5">
    <location>
        <position position="1"/>
    </location>
</feature>
<evidence type="ECO:0000256" key="2">
    <source>
        <dbReference type="PROSITE-ProRule" id="PRU01302"/>
    </source>
</evidence>
<feature type="compositionally biased region" description="Low complexity" evidence="3">
    <location>
        <begin position="319"/>
        <end position="334"/>
    </location>
</feature>
<dbReference type="PROSITE" id="PS51957">
    <property type="entry name" value="LID"/>
    <property type="match status" value="1"/>
</dbReference>
<feature type="region of interest" description="Disordered" evidence="3">
    <location>
        <begin position="292"/>
        <end position="345"/>
    </location>
</feature>
<dbReference type="PANTHER" id="PTHR10378">
    <property type="entry name" value="LIM DOMAIN-BINDING PROTEIN"/>
    <property type="match status" value="1"/>
</dbReference>
<feature type="domain" description="LIM interaction" evidence="4">
    <location>
        <begin position="352"/>
        <end position="391"/>
    </location>
</feature>
<protein>
    <submittedName>
        <fullName evidence="5">LDB2 protein</fullName>
    </submittedName>
</protein>